<accession>A0ABR5CFL8</accession>
<dbReference type="EMBL" id="JYFC01000003">
    <property type="protein sequence ID" value="KJC64267.1"/>
    <property type="molecule type" value="Genomic_DNA"/>
</dbReference>
<name>A0ABR5CFL8_9MICO</name>
<protein>
    <submittedName>
        <fullName evidence="1">Uncharacterized protein</fullName>
    </submittedName>
</protein>
<reference evidence="1 2" key="1">
    <citation type="journal article" date="2001" name="Int. J. Syst. Evol. Microbiol.">
        <title>Agreia bicolorata gen. nov., sp. nov., to accommodate actinobacteria isolated from narrow reed grass infected by the nematode Heteroanguina graminophila.</title>
        <authorList>
            <person name="Evtushenko L.I."/>
            <person name="Dorofeeva L.V."/>
            <person name="Dobrovolskaya T.G."/>
            <person name="Streshinskaya G.M."/>
            <person name="Subbotin S.A."/>
            <person name="Tiedje J.M."/>
        </authorList>
    </citation>
    <scope>NUCLEOTIDE SEQUENCE [LARGE SCALE GENOMIC DNA]</scope>
    <source>
        <strain evidence="1 2">VKM Ac-1804</strain>
    </source>
</reference>
<dbReference type="Proteomes" id="UP000032503">
    <property type="component" value="Unassembled WGS sequence"/>
</dbReference>
<proteinExistence type="predicted"/>
<evidence type="ECO:0000313" key="2">
    <source>
        <dbReference type="Proteomes" id="UP000032503"/>
    </source>
</evidence>
<gene>
    <name evidence="1" type="ORF">TZ00_07250</name>
</gene>
<keyword evidence="2" id="KW-1185">Reference proteome</keyword>
<sequence length="149" mass="16432">MSRRPGPLINQSPHSLGVEKYPSEFSVANRLVDLTEDLISSSRVKGSDRNKQSGEKPCLLTEMLDGTRFGPHEMFGQQGGRLVVTLVQGMDESQVSASEGDIRVLRFRRCPPDRLAETRCRGVQLAGKQLADSATEQYGWHDIGHPLGV</sequence>
<evidence type="ECO:0000313" key="1">
    <source>
        <dbReference type="EMBL" id="KJC64267.1"/>
    </source>
</evidence>
<comment type="caution">
    <text evidence="1">The sequence shown here is derived from an EMBL/GenBank/DDBJ whole genome shotgun (WGS) entry which is preliminary data.</text>
</comment>
<organism evidence="1 2">
    <name type="scientific">Agreia bicolorata</name>
    <dbReference type="NCBI Taxonomy" id="110935"/>
    <lineage>
        <taxon>Bacteria</taxon>
        <taxon>Bacillati</taxon>
        <taxon>Actinomycetota</taxon>
        <taxon>Actinomycetes</taxon>
        <taxon>Micrococcales</taxon>
        <taxon>Microbacteriaceae</taxon>
        <taxon>Agreia</taxon>
    </lineage>
</organism>